<name>A0A812T854_9DINO</name>
<dbReference type="OrthoDB" id="414669at2759"/>
<feature type="non-terminal residue" evidence="1">
    <location>
        <position position="1"/>
    </location>
</feature>
<proteinExistence type="predicted"/>
<evidence type="ECO:0000313" key="1">
    <source>
        <dbReference type="EMBL" id="CAE7514791.1"/>
    </source>
</evidence>
<dbReference type="AlphaFoldDB" id="A0A812T854"/>
<evidence type="ECO:0000313" key="2">
    <source>
        <dbReference type="Proteomes" id="UP000604046"/>
    </source>
</evidence>
<gene>
    <name evidence="1" type="ORF">SNAT2548_LOCUS28812</name>
</gene>
<accession>A0A812T854</accession>
<dbReference type="EMBL" id="CAJNDS010002533">
    <property type="protein sequence ID" value="CAE7514791.1"/>
    <property type="molecule type" value="Genomic_DNA"/>
</dbReference>
<organism evidence="1 2">
    <name type="scientific">Symbiodinium natans</name>
    <dbReference type="NCBI Taxonomy" id="878477"/>
    <lineage>
        <taxon>Eukaryota</taxon>
        <taxon>Sar</taxon>
        <taxon>Alveolata</taxon>
        <taxon>Dinophyceae</taxon>
        <taxon>Suessiales</taxon>
        <taxon>Symbiodiniaceae</taxon>
        <taxon>Symbiodinium</taxon>
    </lineage>
</organism>
<reference evidence="1" key="1">
    <citation type="submission" date="2021-02" db="EMBL/GenBank/DDBJ databases">
        <authorList>
            <person name="Dougan E. K."/>
            <person name="Rhodes N."/>
            <person name="Thang M."/>
            <person name="Chan C."/>
        </authorList>
    </citation>
    <scope>NUCLEOTIDE SEQUENCE</scope>
</reference>
<protein>
    <submittedName>
        <fullName evidence="1">Uncharacterized protein</fullName>
    </submittedName>
</protein>
<keyword evidence="2" id="KW-1185">Reference proteome</keyword>
<dbReference type="Proteomes" id="UP000604046">
    <property type="component" value="Unassembled WGS sequence"/>
</dbReference>
<comment type="caution">
    <text evidence="1">The sequence shown here is derived from an EMBL/GenBank/DDBJ whole genome shotgun (WGS) entry which is preliminary data.</text>
</comment>
<sequence length="284" mass="31639">MVASIFGHFYLASTCFIAGKSLTTLRRGALALPEARLVRWQGYPGRLLSGCQGSKKRTATPDLPITAWRCEIWTEGLFSLLFWALGWLEAEAATARQASELCIDWTDPRILLHGGSARYADNAWNHFFEQPTGEELSTDCLEGAASAGRLKIVVRFGPPWFTKFGEFRGADEGSGEFEGIRGGRLDDQTASAGREAIRRWIRVRPRIRQRVTEWCEGHAEALVGCLAVHIRRTDKLEQCRSNQWSEQQLAAQIYAFSAALGLHSVLLCSDDAALKLRLAKRLAD</sequence>